<feature type="region of interest" description="Disordered" evidence="2">
    <location>
        <begin position="143"/>
        <end position="164"/>
    </location>
</feature>
<dbReference type="GO" id="GO:0008597">
    <property type="term" value="F:calcium-dependent protein serine/threonine phosphatase regulator activity"/>
    <property type="evidence" value="ECO:0007669"/>
    <property type="project" value="TreeGrafter"/>
</dbReference>
<dbReference type="AlphaFoldDB" id="A0A9P7V5V3"/>
<dbReference type="GO" id="GO:0005634">
    <property type="term" value="C:nucleus"/>
    <property type="evidence" value="ECO:0007669"/>
    <property type="project" value="TreeGrafter"/>
</dbReference>
<comment type="caution">
    <text evidence="3">The sequence shown here is derived from an EMBL/GenBank/DDBJ whole genome shotgun (WGS) entry which is preliminary data.</text>
</comment>
<evidence type="ECO:0000313" key="3">
    <source>
        <dbReference type="EMBL" id="KAG7191494.1"/>
    </source>
</evidence>
<dbReference type="Proteomes" id="UP000790833">
    <property type="component" value="Unassembled WGS sequence"/>
</dbReference>
<organism evidence="3 4">
    <name type="scientific">Scheffersomyces spartinae</name>
    <dbReference type="NCBI Taxonomy" id="45513"/>
    <lineage>
        <taxon>Eukaryota</taxon>
        <taxon>Fungi</taxon>
        <taxon>Dikarya</taxon>
        <taxon>Ascomycota</taxon>
        <taxon>Saccharomycotina</taxon>
        <taxon>Pichiomycetes</taxon>
        <taxon>Debaryomycetaceae</taxon>
        <taxon>Scheffersomyces</taxon>
    </lineage>
</organism>
<evidence type="ECO:0008006" key="5">
    <source>
        <dbReference type="Google" id="ProtNLM"/>
    </source>
</evidence>
<gene>
    <name evidence="3" type="ORF">KQ657_003089</name>
</gene>
<evidence type="ECO:0000256" key="2">
    <source>
        <dbReference type="SAM" id="MobiDB-lite"/>
    </source>
</evidence>
<accession>A0A9P7V5V3</accession>
<comment type="similarity">
    <text evidence="1">Belongs to the RCAN family.</text>
</comment>
<dbReference type="Pfam" id="PF04847">
    <property type="entry name" value="Calcipressin"/>
    <property type="match status" value="1"/>
</dbReference>
<evidence type="ECO:0000256" key="1">
    <source>
        <dbReference type="ARBA" id="ARBA00008209"/>
    </source>
</evidence>
<sequence length="221" mass="25581">MPSNTIIVTNISDELIRDPQPLVDFLLLYPYTIKATSLFRFQRIILQCHSVEDAEKVFLLLLENFPQFTFTYSRIDNNHDEVDSLPLPDNSETRRFLISPPVSPPPEWDHWDKVEERPHSKPIHAPEELEHLLWMKLGDQHEHKEHKQSDLSSPTQSSNSPSMRKIFDLDHGHLKPHTRVLYEGNGDLPMILLDSIEDTGIDIKLKKPLVKTGMPPIRTTD</sequence>
<name>A0A9P7V5V3_9ASCO</name>
<dbReference type="OrthoDB" id="17212at2759"/>
<protein>
    <recommendedName>
        <fullName evidence="5">Calcipressin</fullName>
    </recommendedName>
</protein>
<reference evidence="3" key="1">
    <citation type="submission" date="2021-03" db="EMBL/GenBank/DDBJ databases">
        <authorList>
            <person name="Palmer J.M."/>
        </authorList>
    </citation>
    <scope>NUCLEOTIDE SEQUENCE</scope>
    <source>
        <strain evidence="3">ARV_011</strain>
    </source>
</reference>
<dbReference type="EMBL" id="JAHMUF010000028">
    <property type="protein sequence ID" value="KAG7191494.1"/>
    <property type="molecule type" value="Genomic_DNA"/>
</dbReference>
<dbReference type="GeneID" id="66116463"/>
<dbReference type="PANTHER" id="PTHR10300:SF14">
    <property type="entry name" value="PROTEIN SARAH"/>
    <property type="match status" value="1"/>
</dbReference>
<feature type="compositionally biased region" description="Low complexity" evidence="2">
    <location>
        <begin position="150"/>
        <end position="162"/>
    </location>
</feature>
<dbReference type="GO" id="GO:0019722">
    <property type="term" value="P:calcium-mediated signaling"/>
    <property type="evidence" value="ECO:0007669"/>
    <property type="project" value="InterPro"/>
</dbReference>
<keyword evidence="4" id="KW-1185">Reference proteome</keyword>
<dbReference type="InterPro" id="IPR006931">
    <property type="entry name" value="Calcipressin"/>
</dbReference>
<evidence type="ECO:0000313" key="4">
    <source>
        <dbReference type="Proteomes" id="UP000790833"/>
    </source>
</evidence>
<dbReference type="RefSeq" id="XP_043047046.1">
    <property type="nucleotide sequence ID" value="XM_043193825.1"/>
</dbReference>
<dbReference type="PANTHER" id="PTHR10300">
    <property type="entry name" value="CALCIPRESSIN"/>
    <property type="match status" value="1"/>
</dbReference>
<dbReference type="GO" id="GO:0005737">
    <property type="term" value="C:cytoplasm"/>
    <property type="evidence" value="ECO:0007669"/>
    <property type="project" value="TreeGrafter"/>
</dbReference>
<proteinExistence type="inferred from homology"/>